<sequence length="63" mass="7518">MSNQLSIKKLRLMLAKEQNMMIKAEKYETFISLGQTTIMEFQLFQINFSLKLFLFVLPLRVFI</sequence>
<organism evidence="1 2">
    <name type="scientific">Clunio marinus</name>
    <dbReference type="NCBI Taxonomy" id="568069"/>
    <lineage>
        <taxon>Eukaryota</taxon>
        <taxon>Metazoa</taxon>
        <taxon>Ecdysozoa</taxon>
        <taxon>Arthropoda</taxon>
        <taxon>Hexapoda</taxon>
        <taxon>Insecta</taxon>
        <taxon>Pterygota</taxon>
        <taxon>Neoptera</taxon>
        <taxon>Endopterygota</taxon>
        <taxon>Diptera</taxon>
        <taxon>Nematocera</taxon>
        <taxon>Chironomoidea</taxon>
        <taxon>Chironomidae</taxon>
        <taxon>Clunio</taxon>
    </lineage>
</organism>
<protein>
    <submittedName>
        <fullName evidence="1">CLUMA_CG006704, isoform A</fullName>
    </submittedName>
</protein>
<evidence type="ECO:0000313" key="1">
    <source>
        <dbReference type="EMBL" id="CRK93032.1"/>
    </source>
</evidence>
<gene>
    <name evidence="1" type="ORF">CLUMA_CG006704</name>
</gene>
<proteinExistence type="predicted"/>
<dbReference type="EMBL" id="CVRI01000036">
    <property type="protein sequence ID" value="CRK93032.1"/>
    <property type="molecule type" value="Genomic_DNA"/>
</dbReference>
<keyword evidence="2" id="KW-1185">Reference proteome</keyword>
<evidence type="ECO:0000313" key="2">
    <source>
        <dbReference type="Proteomes" id="UP000183832"/>
    </source>
</evidence>
<dbReference type="AlphaFoldDB" id="A0A1J1HY65"/>
<dbReference type="Proteomes" id="UP000183832">
    <property type="component" value="Unassembled WGS sequence"/>
</dbReference>
<name>A0A1J1HY65_9DIPT</name>
<reference evidence="1 2" key="1">
    <citation type="submission" date="2015-04" db="EMBL/GenBank/DDBJ databases">
        <authorList>
            <person name="Syromyatnikov M.Y."/>
            <person name="Popov V.N."/>
        </authorList>
    </citation>
    <scope>NUCLEOTIDE SEQUENCE [LARGE SCALE GENOMIC DNA]</scope>
</reference>
<accession>A0A1J1HY65</accession>